<accession>A0A6C0JVK4</accession>
<sequence length="311" mass="36829">MSQIKITVLKQGTVHPKVITCSFFTMKDAYRSYGKYQQHLKKFLYQVKRYLKNFEVRIYTDNTGKTFALDVAKDPNVSVLHFDCPEFREGKGHVGTFGTLVRLLPFFEEHDLVWSSDIDIPDNYLLLDFSTGDFKIDTYLCYDRKVYGRKYTILAGKFMSKTQLPRALLTRFLNKVLDGDYNEQRDALIAKNKFKPPSKFPYGMDELFLNYPVYDWIKKRDYSVNITFDFSNSVLNYMIKEHSPQDYEVVYQYYMTKDKKYVPKLKEVFRKHVHLGIEKYPCLELLKEKLKDPESFKNDFDVNSLIKSSEL</sequence>
<protein>
    <submittedName>
        <fullName evidence="1">Uncharacterized protein</fullName>
    </submittedName>
</protein>
<organism evidence="1">
    <name type="scientific">viral metagenome</name>
    <dbReference type="NCBI Taxonomy" id="1070528"/>
    <lineage>
        <taxon>unclassified sequences</taxon>
        <taxon>metagenomes</taxon>
        <taxon>organismal metagenomes</taxon>
    </lineage>
</organism>
<reference evidence="1" key="1">
    <citation type="journal article" date="2020" name="Nature">
        <title>Giant virus diversity and host interactions through global metagenomics.</title>
        <authorList>
            <person name="Schulz F."/>
            <person name="Roux S."/>
            <person name="Paez-Espino D."/>
            <person name="Jungbluth S."/>
            <person name="Walsh D.A."/>
            <person name="Denef V.J."/>
            <person name="McMahon K.D."/>
            <person name="Konstantinidis K.T."/>
            <person name="Eloe-Fadrosh E.A."/>
            <person name="Kyrpides N.C."/>
            <person name="Woyke T."/>
        </authorList>
    </citation>
    <scope>NUCLEOTIDE SEQUENCE</scope>
    <source>
        <strain evidence="1">GVMAG-S-1101164-164</strain>
    </source>
</reference>
<dbReference type="AlphaFoldDB" id="A0A6C0JVK4"/>
<proteinExistence type="predicted"/>
<name>A0A6C0JVK4_9ZZZZ</name>
<evidence type="ECO:0000313" key="1">
    <source>
        <dbReference type="EMBL" id="QHU09792.1"/>
    </source>
</evidence>
<dbReference type="EMBL" id="MN740745">
    <property type="protein sequence ID" value="QHU09792.1"/>
    <property type="molecule type" value="Genomic_DNA"/>
</dbReference>